<name>A0A1I1DLL3_BREAD</name>
<accession>A0A1I1DLL3</accession>
<keyword evidence="1" id="KW-0805">Transcription regulation</keyword>
<dbReference type="SMART" id="SM00530">
    <property type="entry name" value="HTH_XRE"/>
    <property type="match status" value="1"/>
</dbReference>
<dbReference type="Gene3D" id="2.10.109.10">
    <property type="entry name" value="Umud Fragment, subunit A"/>
    <property type="match status" value="1"/>
</dbReference>
<dbReference type="RefSeq" id="WP_092318506.1">
    <property type="nucleotide sequence ID" value="NZ_FOKY01000002.1"/>
</dbReference>
<dbReference type="GO" id="GO:0003677">
    <property type="term" value="F:DNA binding"/>
    <property type="evidence" value="ECO:0007669"/>
    <property type="project" value="UniProtKB-KW"/>
</dbReference>
<dbReference type="Gene3D" id="1.10.260.40">
    <property type="entry name" value="lambda repressor-like DNA-binding domains"/>
    <property type="match status" value="1"/>
</dbReference>
<dbReference type="OrthoDB" id="2735991at2"/>
<feature type="domain" description="HTH cro/C1-type" evidence="4">
    <location>
        <begin position="7"/>
        <end position="45"/>
    </location>
</feature>
<evidence type="ECO:0000256" key="1">
    <source>
        <dbReference type="ARBA" id="ARBA00023015"/>
    </source>
</evidence>
<keyword evidence="3" id="KW-0804">Transcription</keyword>
<evidence type="ECO:0000256" key="3">
    <source>
        <dbReference type="ARBA" id="ARBA00023163"/>
    </source>
</evidence>
<dbReference type="SUPFAM" id="SSF51306">
    <property type="entry name" value="LexA/Signal peptidase"/>
    <property type="match status" value="1"/>
</dbReference>
<dbReference type="Pfam" id="PF00717">
    <property type="entry name" value="Peptidase_S24"/>
    <property type="match status" value="1"/>
</dbReference>
<dbReference type="AlphaFoldDB" id="A0A1I1DLL3"/>
<dbReference type="CDD" id="cd00093">
    <property type="entry name" value="HTH_XRE"/>
    <property type="match status" value="1"/>
</dbReference>
<organism evidence="5 6">
    <name type="scientific">Brevinema andersonii</name>
    <dbReference type="NCBI Taxonomy" id="34097"/>
    <lineage>
        <taxon>Bacteria</taxon>
        <taxon>Pseudomonadati</taxon>
        <taxon>Spirochaetota</taxon>
        <taxon>Spirochaetia</taxon>
        <taxon>Brevinematales</taxon>
        <taxon>Brevinemataceae</taxon>
        <taxon>Brevinema</taxon>
    </lineage>
</organism>
<keyword evidence="2" id="KW-0238">DNA-binding</keyword>
<dbReference type="Proteomes" id="UP000240042">
    <property type="component" value="Unassembled WGS sequence"/>
</dbReference>
<dbReference type="InterPro" id="IPR001387">
    <property type="entry name" value="Cro/C1-type_HTH"/>
</dbReference>
<sequence length="212" mass="23867">MEYGIRIKEARKALKKNQKEFANDIKISQQSLSRIETNETEIGIECLSRIQNIGINAQWILTGEGSMFLSNDELESKMTAIPLVDISASAGTGIINFDANVENFFLDRKFLQGYQPKELFLVRARGNSMLPTIQDGDLLIVHRIDSPRLGYDGLCVIMFDGACSVKDIQILPDKVLIMPRNPEFENMTIYPDDCESKNFQVLGEVVGIMRSL</sequence>
<evidence type="ECO:0000259" key="4">
    <source>
        <dbReference type="PROSITE" id="PS50943"/>
    </source>
</evidence>
<proteinExistence type="predicted"/>
<gene>
    <name evidence="5" type="ORF">SAMN02745150_00616</name>
</gene>
<dbReference type="InterPro" id="IPR036286">
    <property type="entry name" value="LexA/Signal_pep-like_sf"/>
</dbReference>
<evidence type="ECO:0000256" key="2">
    <source>
        <dbReference type="ARBA" id="ARBA00023125"/>
    </source>
</evidence>
<protein>
    <submittedName>
        <fullName evidence="5">Phage repressor protein C, contains Cro/C1-type HTH and peptisase s24 domains</fullName>
    </submittedName>
</protein>
<keyword evidence="6" id="KW-1185">Reference proteome</keyword>
<reference evidence="6" key="1">
    <citation type="submission" date="2016-10" db="EMBL/GenBank/DDBJ databases">
        <authorList>
            <person name="Varghese N."/>
            <person name="Submissions S."/>
        </authorList>
    </citation>
    <scope>NUCLEOTIDE SEQUENCE [LARGE SCALE GENOMIC DNA]</scope>
    <source>
        <strain evidence="6">ATCC 43811</strain>
    </source>
</reference>
<evidence type="ECO:0000313" key="6">
    <source>
        <dbReference type="Proteomes" id="UP000240042"/>
    </source>
</evidence>
<dbReference type="STRING" id="34097.SAMN02745150_00616"/>
<dbReference type="EMBL" id="FOKY01000002">
    <property type="protein sequence ID" value="SFB75252.1"/>
    <property type="molecule type" value="Genomic_DNA"/>
</dbReference>
<dbReference type="PROSITE" id="PS50943">
    <property type="entry name" value="HTH_CROC1"/>
    <property type="match status" value="1"/>
</dbReference>
<dbReference type="InterPro" id="IPR039418">
    <property type="entry name" value="LexA-like"/>
</dbReference>
<dbReference type="InterPro" id="IPR015927">
    <property type="entry name" value="Peptidase_S24_S26A/B/C"/>
</dbReference>
<dbReference type="SUPFAM" id="SSF47413">
    <property type="entry name" value="lambda repressor-like DNA-binding domains"/>
    <property type="match status" value="1"/>
</dbReference>
<dbReference type="PANTHER" id="PTHR40661:SF3">
    <property type="entry name" value="FELS-1 PROPHAGE TRANSCRIPTIONAL REGULATOR"/>
    <property type="match status" value="1"/>
</dbReference>
<dbReference type="CDD" id="cd06529">
    <property type="entry name" value="S24_LexA-like"/>
    <property type="match status" value="1"/>
</dbReference>
<dbReference type="Pfam" id="PF12844">
    <property type="entry name" value="HTH_19"/>
    <property type="match status" value="1"/>
</dbReference>
<dbReference type="InterPro" id="IPR010982">
    <property type="entry name" value="Lambda_DNA-bd_dom_sf"/>
</dbReference>
<dbReference type="PANTHER" id="PTHR40661">
    <property type="match status" value="1"/>
</dbReference>
<evidence type="ECO:0000313" key="5">
    <source>
        <dbReference type="EMBL" id="SFB75252.1"/>
    </source>
</evidence>